<evidence type="ECO:0000313" key="4">
    <source>
        <dbReference type="Proteomes" id="UP000799324"/>
    </source>
</evidence>
<dbReference type="Proteomes" id="UP000799324">
    <property type="component" value="Unassembled WGS sequence"/>
</dbReference>
<evidence type="ECO:0000313" key="3">
    <source>
        <dbReference type="EMBL" id="KAF2650568.1"/>
    </source>
</evidence>
<name>A0A6A6SVV5_9PLEO</name>
<dbReference type="AlphaFoldDB" id="A0A6A6SVV5"/>
<evidence type="ECO:0000259" key="2">
    <source>
        <dbReference type="Pfam" id="PF20253"/>
    </source>
</evidence>
<dbReference type="PANTHER" id="PTHR38795:SF1">
    <property type="entry name" value="DUF6604 DOMAIN-CONTAINING PROTEIN"/>
    <property type="match status" value="1"/>
</dbReference>
<feature type="compositionally biased region" description="Polar residues" evidence="1">
    <location>
        <begin position="179"/>
        <end position="193"/>
    </location>
</feature>
<dbReference type="Pfam" id="PF20253">
    <property type="entry name" value="DUF6604"/>
    <property type="match status" value="1"/>
</dbReference>
<sequence>MSSYVKYKQHTSTVITWLVECSRGLGYRDQTGLPTQPPVVGTGRKKGAARKKERAAALVTVQQNYLITIKEILARAAFIAKQNVVTAMPAEIKRSLRDSIAGRKDYAIRYGMPDDEYDGHTHFIRVLEKLTQILSPCIRIVRKTAADASDAPNAQEPISNIFEALQLEDLDSDFENDEQSNVPSPKPASTTQYEPEIDPKEEYWFRLSCFLDD</sequence>
<dbReference type="EMBL" id="MU004450">
    <property type="protein sequence ID" value="KAF2650568.1"/>
    <property type="molecule type" value="Genomic_DNA"/>
</dbReference>
<feature type="region of interest" description="Disordered" evidence="1">
    <location>
        <begin position="173"/>
        <end position="197"/>
    </location>
</feature>
<dbReference type="PANTHER" id="PTHR38795">
    <property type="entry name" value="DUF6604 DOMAIN-CONTAINING PROTEIN"/>
    <property type="match status" value="1"/>
</dbReference>
<evidence type="ECO:0000256" key="1">
    <source>
        <dbReference type="SAM" id="MobiDB-lite"/>
    </source>
</evidence>
<proteinExistence type="predicted"/>
<protein>
    <recommendedName>
        <fullName evidence="2">DUF6604 domain-containing protein</fullName>
    </recommendedName>
</protein>
<feature type="domain" description="DUF6604" evidence="2">
    <location>
        <begin position="6"/>
        <end position="213"/>
    </location>
</feature>
<feature type="non-terminal residue" evidence="3">
    <location>
        <position position="213"/>
    </location>
</feature>
<accession>A0A6A6SVV5</accession>
<keyword evidence="4" id="KW-1185">Reference proteome</keyword>
<reference evidence="3" key="1">
    <citation type="journal article" date="2020" name="Stud. Mycol.">
        <title>101 Dothideomycetes genomes: a test case for predicting lifestyles and emergence of pathogens.</title>
        <authorList>
            <person name="Haridas S."/>
            <person name="Albert R."/>
            <person name="Binder M."/>
            <person name="Bloem J."/>
            <person name="Labutti K."/>
            <person name="Salamov A."/>
            <person name="Andreopoulos B."/>
            <person name="Baker S."/>
            <person name="Barry K."/>
            <person name="Bills G."/>
            <person name="Bluhm B."/>
            <person name="Cannon C."/>
            <person name="Castanera R."/>
            <person name="Culley D."/>
            <person name="Daum C."/>
            <person name="Ezra D."/>
            <person name="Gonzalez J."/>
            <person name="Henrissat B."/>
            <person name="Kuo A."/>
            <person name="Liang C."/>
            <person name="Lipzen A."/>
            <person name="Lutzoni F."/>
            <person name="Magnuson J."/>
            <person name="Mondo S."/>
            <person name="Nolan M."/>
            <person name="Ohm R."/>
            <person name="Pangilinan J."/>
            <person name="Park H.-J."/>
            <person name="Ramirez L."/>
            <person name="Alfaro M."/>
            <person name="Sun H."/>
            <person name="Tritt A."/>
            <person name="Yoshinaga Y."/>
            <person name="Zwiers L.-H."/>
            <person name="Turgeon B."/>
            <person name="Goodwin S."/>
            <person name="Spatafora J."/>
            <person name="Crous P."/>
            <person name="Grigoriev I."/>
        </authorList>
    </citation>
    <scope>NUCLEOTIDE SEQUENCE</scope>
    <source>
        <strain evidence="3">CBS 122681</strain>
    </source>
</reference>
<dbReference type="InterPro" id="IPR046539">
    <property type="entry name" value="DUF6604"/>
</dbReference>
<gene>
    <name evidence="3" type="ORF">K491DRAFT_638833</name>
</gene>
<organism evidence="3 4">
    <name type="scientific">Lophiostoma macrostomum CBS 122681</name>
    <dbReference type="NCBI Taxonomy" id="1314788"/>
    <lineage>
        <taxon>Eukaryota</taxon>
        <taxon>Fungi</taxon>
        <taxon>Dikarya</taxon>
        <taxon>Ascomycota</taxon>
        <taxon>Pezizomycotina</taxon>
        <taxon>Dothideomycetes</taxon>
        <taxon>Pleosporomycetidae</taxon>
        <taxon>Pleosporales</taxon>
        <taxon>Lophiostomataceae</taxon>
        <taxon>Lophiostoma</taxon>
    </lineage>
</organism>